<evidence type="ECO:0000256" key="1">
    <source>
        <dbReference type="SAM" id="Phobius"/>
    </source>
</evidence>
<reference evidence="2 3" key="1">
    <citation type="journal article" date="2015" name="Nature">
        <title>rRNA introns, odd ribosomes, and small enigmatic genomes across a large radiation of phyla.</title>
        <authorList>
            <person name="Brown C.T."/>
            <person name="Hug L.A."/>
            <person name="Thomas B.C."/>
            <person name="Sharon I."/>
            <person name="Castelle C.J."/>
            <person name="Singh A."/>
            <person name="Wilkins M.J."/>
            <person name="Williams K.H."/>
            <person name="Banfield J.F."/>
        </authorList>
    </citation>
    <scope>NUCLEOTIDE SEQUENCE [LARGE SCALE GENOMIC DNA]</scope>
</reference>
<comment type="caution">
    <text evidence="2">The sequence shown here is derived from an EMBL/GenBank/DDBJ whole genome shotgun (WGS) entry which is preliminary data.</text>
</comment>
<feature type="transmembrane region" description="Helical" evidence="1">
    <location>
        <begin position="76"/>
        <end position="99"/>
    </location>
</feature>
<keyword evidence="1" id="KW-1133">Transmembrane helix</keyword>
<evidence type="ECO:0000313" key="2">
    <source>
        <dbReference type="EMBL" id="KKS45523.1"/>
    </source>
</evidence>
<dbReference type="STRING" id="1618659.UV11_C0047G0003"/>
<name>A0A0G1C7B5_9BACT</name>
<evidence type="ECO:0000313" key="3">
    <source>
        <dbReference type="Proteomes" id="UP000034036"/>
    </source>
</evidence>
<protein>
    <submittedName>
        <fullName evidence="2">Uncharacterized protein</fullName>
    </submittedName>
</protein>
<feature type="transmembrane region" description="Helical" evidence="1">
    <location>
        <begin position="46"/>
        <end position="64"/>
    </location>
</feature>
<feature type="transmembrane region" description="Helical" evidence="1">
    <location>
        <begin position="15"/>
        <end position="34"/>
    </location>
</feature>
<keyword evidence="1" id="KW-0812">Transmembrane</keyword>
<keyword evidence="1" id="KW-0472">Membrane</keyword>
<accession>A0A0G1C7B5</accession>
<organism evidence="2 3">
    <name type="scientific">Candidatus Giovannonibacteria bacterium GW2011_GWF2_42_19</name>
    <dbReference type="NCBI Taxonomy" id="1618659"/>
    <lineage>
        <taxon>Bacteria</taxon>
        <taxon>Candidatus Giovannoniibacteriota</taxon>
    </lineage>
</organism>
<dbReference type="Proteomes" id="UP000034036">
    <property type="component" value="Unassembled WGS sequence"/>
</dbReference>
<sequence length="100" mass="11783">MEKEIFKRWFGKDPALVFFQVFFVFGIYIAYASWLKSYIWEPVTYIVFNLPIGLFLIRNSIIILNDKERSMTQLMAARIGILISIMVLLPRVLFITIAMQ</sequence>
<dbReference type="EMBL" id="LCDF01000047">
    <property type="protein sequence ID" value="KKS45523.1"/>
    <property type="molecule type" value="Genomic_DNA"/>
</dbReference>
<proteinExistence type="predicted"/>
<gene>
    <name evidence="2" type="ORF">UV11_C0047G0003</name>
</gene>
<dbReference type="AlphaFoldDB" id="A0A0G1C7B5"/>